<name>A0A2Z7AQB3_9LAMI</name>
<dbReference type="EMBL" id="KV013962">
    <property type="protein sequence ID" value="KZV23050.1"/>
    <property type="molecule type" value="Genomic_DNA"/>
</dbReference>
<sequence length="140" mass="15144">MARKLLGPPGTGPKQTLEVKNSVATPPWVRRTAAGHRHCSCVQLQCRRAHATVTPRLAPTRFTRNLALQRLAAVDLLIRSTTGFMAPSSVCTRRADEFVTNGISSTRDTASRGLTTIVTPKSQFRIDSSDHGKAPSNIAP</sequence>
<reference evidence="1 2" key="1">
    <citation type="journal article" date="2015" name="Proc. Natl. Acad. Sci. U.S.A.">
        <title>The resurrection genome of Boea hygrometrica: A blueprint for survival of dehydration.</title>
        <authorList>
            <person name="Xiao L."/>
            <person name="Yang G."/>
            <person name="Zhang L."/>
            <person name="Yang X."/>
            <person name="Zhao S."/>
            <person name="Ji Z."/>
            <person name="Zhou Q."/>
            <person name="Hu M."/>
            <person name="Wang Y."/>
            <person name="Chen M."/>
            <person name="Xu Y."/>
            <person name="Jin H."/>
            <person name="Xiao X."/>
            <person name="Hu G."/>
            <person name="Bao F."/>
            <person name="Hu Y."/>
            <person name="Wan P."/>
            <person name="Li L."/>
            <person name="Deng X."/>
            <person name="Kuang T."/>
            <person name="Xiang C."/>
            <person name="Zhu J.K."/>
            <person name="Oliver M.J."/>
            <person name="He Y."/>
        </authorList>
    </citation>
    <scope>NUCLEOTIDE SEQUENCE [LARGE SCALE GENOMIC DNA]</scope>
    <source>
        <strain evidence="2">cv. XS01</strain>
    </source>
</reference>
<protein>
    <submittedName>
        <fullName evidence="1">Auxin transport protein BIG</fullName>
    </submittedName>
</protein>
<dbReference type="Proteomes" id="UP000250235">
    <property type="component" value="Unassembled WGS sequence"/>
</dbReference>
<gene>
    <name evidence="1" type="ORF">F511_08731</name>
</gene>
<accession>A0A2Z7AQB3</accession>
<evidence type="ECO:0000313" key="2">
    <source>
        <dbReference type="Proteomes" id="UP000250235"/>
    </source>
</evidence>
<proteinExistence type="predicted"/>
<keyword evidence="2" id="KW-1185">Reference proteome</keyword>
<organism evidence="1 2">
    <name type="scientific">Dorcoceras hygrometricum</name>
    <dbReference type="NCBI Taxonomy" id="472368"/>
    <lineage>
        <taxon>Eukaryota</taxon>
        <taxon>Viridiplantae</taxon>
        <taxon>Streptophyta</taxon>
        <taxon>Embryophyta</taxon>
        <taxon>Tracheophyta</taxon>
        <taxon>Spermatophyta</taxon>
        <taxon>Magnoliopsida</taxon>
        <taxon>eudicotyledons</taxon>
        <taxon>Gunneridae</taxon>
        <taxon>Pentapetalae</taxon>
        <taxon>asterids</taxon>
        <taxon>lamiids</taxon>
        <taxon>Lamiales</taxon>
        <taxon>Gesneriaceae</taxon>
        <taxon>Didymocarpoideae</taxon>
        <taxon>Trichosporeae</taxon>
        <taxon>Loxocarpinae</taxon>
        <taxon>Dorcoceras</taxon>
    </lineage>
</organism>
<evidence type="ECO:0000313" key="1">
    <source>
        <dbReference type="EMBL" id="KZV23050.1"/>
    </source>
</evidence>
<dbReference type="AlphaFoldDB" id="A0A2Z7AQB3"/>